<name>A0A6B0TAL1_9EURY</name>
<proteinExistence type="predicted"/>
<dbReference type="AlphaFoldDB" id="A0A6B0TAL1"/>
<organism evidence="1 2">
    <name type="scientific">Halovenus carboxidivorans</name>
    <dbReference type="NCBI Taxonomy" id="2692199"/>
    <lineage>
        <taxon>Archaea</taxon>
        <taxon>Methanobacteriati</taxon>
        <taxon>Methanobacteriota</taxon>
        <taxon>Stenosarchaea group</taxon>
        <taxon>Halobacteria</taxon>
        <taxon>Halobacteriales</taxon>
        <taxon>Haloarculaceae</taxon>
        <taxon>Halovenus</taxon>
    </lineage>
</organism>
<keyword evidence="2" id="KW-1185">Reference proteome</keyword>
<sequence>MTAQNHPDTAMSGTTARRWTARVTVRVPRDGGADLASDATRRLESVDRINTVSIDGVCGLEPALAATAVGLELTVEMRAVSAAETVESALDTAPGTERVERVAPIDE</sequence>
<evidence type="ECO:0000313" key="2">
    <source>
        <dbReference type="Proteomes" id="UP000466535"/>
    </source>
</evidence>
<dbReference type="RefSeq" id="WP_159764042.1">
    <property type="nucleotide sequence ID" value="NZ_WUUT01000003.1"/>
</dbReference>
<protein>
    <submittedName>
        <fullName evidence="1">Uncharacterized protein</fullName>
    </submittedName>
</protein>
<evidence type="ECO:0000313" key="1">
    <source>
        <dbReference type="EMBL" id="MXR51920.1"/>
    </source>
</evidence>
<dbReference type="Proteomes" id="UP000466535">
    <property type="component" value="Unassembled WGS sequence"/>
</dbReference>
<dbReference type="EMBL" id="WUUT01000003">
    <property type="protein sequence ID" value="MXR51920.1"/>
    <property type="molecule type" value="Genomic_DNA"/>
</dbReference>
<accession>A0A6B0TAL1</accession>
<comment type="caution">
    <text evidence="1">The sequence shown here is derived from an EMBL/GenBank/DDBJ whole genome shotgun (WGS) entry which is preliminary data.</text>
</comment>
<reference evidence="1 2" key="1">
    <citation type="submission" date="2019-12" db="EMBL/GenBank/DDBJ databases">
        <title>Isolation and characterization of three novel carbon monoxide-oxidizing members of Halobacteria from salione crusts and soils.</title>
        <authorList>
            <person name="Myers M.R."/>
            <person name="King G.M."/>
        </authorList>
    </citation>
    <scope>NUCLEOTIDE SEQUENCE [LARGE SCALE GENOMIC DNA]</scope>
    <source>
        <strain evidence="1 2">WSH3</strain>
    </source>
</reference>
<gene>
    <name evidence="1" type="ORF">GRX03_09940</name>
</gene>